<dbReference type="InterPro" id="IPR037205">
    <property type="entry name" value="ChaB_sf"/>
</dbReference>
<protein>
    <submittedName>
        <fullName evidence="1">Cation transport regulator</fullName>
    </submittedName>
</protein>
<dbReference type="InterPro" id="IPR009317">
    <property type="entry name" value="ChaB"/>
</dbReference>
<dbReference type="NCBIfam" id="NF007136">
    <property type="entry name" value="PRK09582.1"/>
    <property type="match status" value="1"/>
</dbReference>
<accession>A0A1V9DMB4</accession>
<dbReference type="OrthoDB" id="73307at2"/>
<keyword evidence="2" id="KW-1185">Reference proteome</keyword>
<evidence type="ECO:0000313" key="2">
    <source>
        <dbReference type="Proteomes" id="UP000192769"/>
    </source>
</evidence>
<proteinExistence type="predicted"/>
<organism evidence="1 2">
    <name type="scientific">Pantoea latae</name>
    <dbReference type="NCBI Taxonomy" id="1964541"/>
    <lineage>
        <taxon>Bacteria</taxon>
        <taxon>Pseudomonadati</taxon>
        <taxon>Pseudomonadota</taxon>
        <taxon>Gammaproteobacteria</taxon>
        <taxon>Enterobacterales</taxon>
        <taxon>Erwiniaceae</taxon>
        <taxon>Pantoea</taxon>
    </lineage>
</organism>
<evidence type="ECO:0000313" key="1">
    <source>
        <dbReference type="EMBL" id="OQP34993.1"/>
    </source>
</evidence>
<gene>
    <name evidence="1" type="primary">chaB</name>
    <name evidence="1" type="ORF">B2J69_05610</name>
</gene>
<dbReference type="EMBL" id="MWUE01000008">
    <property type="protein sequence ID" value="OQP34993.1"/>
    <property type="molecule type" value="Genomic_DNA"/>
</dbReference>
<dbReference type="AlphaFoldDB" id="A0A1V9DMB4"/>
<name>A0A1V9DMB4_9GAMM</name>
<reference evidence="1 2" key="1">
    <citation type="submission" date="2017-02" db="EMBL/GenBank/DDBJ databases">
        <title>Whole genome shotgun sequence of Pantoea agglomerans strain AS1 isolated from a cycad, Zamia floridana in Central Florida, USA.</title>
        <authorList>
            <person name="Lata P."/>
            <person name="Govindarajan S."/>
            <person name="Qi F."/>
            <person name="Li J.-L."/>
            <person name="Maurya S.K."/>
            <person name="Sahoo M.K."/>
        </authorList>
    </citation>
    <scope>NUCLEOTIDE SEQUENCE [LARGE SCALE GENOMIC DNA]</scope>
    <source>
        <strain evidence="1 2">AS1</strain>
    </source>
</reference>
<dbReference type="Pfam" id="PF06150">
    <property type="entry name" value="ChaB"/>
    <property type="match status" value="1"/>
</dbReference>
<sequence length="76" mass="9021">MPYKNRDALPDNVKHVLPPHAQDIYQKAFNSAWDQYKDKDERRGDESQEEVAHKVAWAAVKKEYEKGDDDKWHPKK</sequence>
<comment type="caution">
    <text evidence="1">The sequence shown here is derived from an EMBL/GenBank/DDBJ whole genome shotgun (WGS) entry which is preliminary data.</text>
</comment>
<dbReference type="RefSeq" id="WP_081137205.1">
    <property type="nucleotide sequence ID" value="NZ_MWUE01000008.1"/>
</dbReference>
<dbReference type="Proteomes" id="UP000192769">
    <property type="component" value="Unassembled WGS sequence"/>
</dbReference>
<dbReference type="Gene3D" id="1.10.1740.70">
    <property type="entry name" value="ChaB"/>
    <property type="match status" value="1"/>
</dbReference>
<dbReference type="SUPFAM" id="SSF140376">
    <property type="entry name" value="ChaB-like"/>
    <property type="match status" value="1"/>
</dbReference>